<feature type="transmembrane region" description="Helical" evidence="4">
    <location>
        <begin position="399"/>
        <end position="418"/>
    </location>
</feature>
<evidence type="ECO:0000313" key="7">
    <source>
        <dbReference type="Proteomes" id="UP001529180"/>
    </source>
</evidence>
<feature type="transmembrane region" description="Helical" evidence="4">
    <location>
        <begin position="244"/>
        <end position="262"/>
    </location>
</feature>
<feature type="transmembrane region" description="Helical" evidence="4">
    <location>
        <begin position="187"/>
        <end position="211"/>
    </location>
</feature>
<feature type="transmembrane region" description="Helical" evidence="4">
    <location>
        <begin position="282"/>
        <end position="302"/>
    </location>
</feature>
<dbReference type="InterPro" id="IPR020846">
    <property type="entry name" value="MFS_dom"/>
</dbReference>
<feature type="domain" description="Major facilitator superfamily (MFS) profile" evidence="5">
    <location>
        <begin position="33"/>
        <end position="423"/>
    </location>
</feature>
<dbReference type="InterPro" id="IPR036259">
    <property type="entry name" value="MFS_trans_sf"/>
</dbReference>
<dbReference type="InterPro" id="IPR011701">
    <property type="entry name" value="MFS"/>
</dbReference>
<evidence type="ECO:0000256" key="1">
    <source>
        <dbReference type="ARBA" id="ARBA00022692"/>
    </source>
</evidence>
<protein>
    <submittedName>
        <fullName evidence="6">MFS transporter</fullName>
    </submittedName>
</protein>
<gene>
    <name evidence="6" type="ORF">P7680_04030</name>
</gene>
<reference evidence="6 7" key="1">
    <citation type="submission" date="2023-03" db="EMBL/GenBank/DDBJ databases">
        <title>Strain FZY0004 represents a novel species in the genus Thalassospira isolated from seawater.</title>
        <authorList>
            <person name="Fu Z.-Y."/>
        </authorList>
    </citation>
    <scope>NUCLEOTIDE SEQUENCE [LARGE SCALE GENOMIC DNA]</scope>
    <source>
        <strain evidence="6 7">FZY0004</strain>
    </source>
</reference>
<proteinExistence type="predicted"/>
<dbReference type="Proteomes" id="UP001529180">
    <property type="component" value="Unassembled WGS sequence"/>
</dbReference>
<keyword evidence="1 4" id="KW-0812">Transmembrane</keyword>
<dbReference type="RefSeq" id="WP_258547862.1">
    <property type="nucleotide sequence ID" value="NZ_JARSBO010000002.1"/>
</dbReference>
<feature type="transmembrane region" description="Helical" evidence="4">
    <location>
        <begin position="31"/>
        <end position="50"/>
    </location>
</feature>
<feature type="transmembrane region" description="Helical" evidence="4">
    <location>
        <begin position="334"/>
        <end position="357"/>
    </location>
</feature>
<dbReference type="EMBL" id="JARSBO010000002">
    <property type="protein sequence ID" value="MDG4718151.1"/>
    <property type="molecule type" value="Genomic_DNA"/>
</dbReference>
<dbReference type="Gene3D" id="1.20.1250.20">
    <property type="entry name" value="MFS general substrate transporter like domains"/>
    <property type="match status" value="2"/>
</dbReference>
<keyword evidence="2 4" id="KW-1133">Transmembrane helix</keyword>
<dbReference type="SUPFAM" id="SSF103473">
    <property type="entry name" value="MFS general substrate transporter"/>
    <property type="match status" value="1"/>
</dbReference>
<sequence length="430" mass="44787">MSPTQNAGSSSGSSSGTTSPTRLALLRATKWFPWLVLLCGCLVLSLNLGVRQSLGLFIPDMLNDTGWTAATFGLAFAIQNLMWGISAPIAGALADRFGTTRTLIGGSILYGLGLYLMGTSSTPGELHLTAGFLIGTGVGATSFPVILASISRVFSPERRSFALGLASAGGSVGQFIMAPTAQSLNGSLGYVATLGILAAISMLIIPAAFALTGKAEGHGPTASPDLGPQGLAAAFHEARKHRGFLLLNAGFFVCGFHIAVIATHLPTFTELCGLPRSVAAEGLALVGLFNIFGTLTAGWAGGKWRKKNGLSVIYGMRALVIVAFIFAPKTSETILLFSASMGALWLSTVPLTSGLIAQVFGPRYMATLFGIVMLSHQIGAFFGAWMGGIVYDMTGNFDAVWWASVALGVFAAIVHMPIDDRELRSTAKTA</sequence>
<comment type="caution">
    <text evidence="6">The sequence shown here is derived from an EMBL/GenBank/DDBJ whole genome shotgun (WGS) entry which is preliminary data.</text>
</comment>
<evidence type="ECO:0000256" key="4">
    <source>
        <dbReference type="SAM" id="Phobius"/>
    </source>
</evidence>
<feature type="transmembrane region" description="Helical" evidence="4">
    <location>
        <begin position="70"/>
        <end position="90"/>
    </location>
</feature>
<name>A0ABT6G7W5_9PROT</name>
<dbReference type="PANTHER" id="PTHR11360">
    <property type="entry name" value="MONOCARBOXYLATE TRANSPORTER"/>
    <property type="match status" value="1"/>
</dbReference>
<evidence type="ECO:0000256" key="2">
    <source>
        <dbReference type="ARBA" id="ARBA00022989"/>
    </source>
</evidence>
<dbReference type="InterPro" id="IPR050327">
    <property type="entry name" value="Proton-linked_MCT"/>
</dbReference>
<dbReference type="CDD" id="cd17355">
    <property type="entry name" value="MFS_YcxA_like"/>
    <property type="match status" value="1"/>
</dbReference>
<accession>A0ABT6G7W5</accession>
<feature type="transmembrane region" description="Helical" evidence="4">
    <location>
        <begin position="102"/>
        <end position="118"/>
    </location>
</feature>
<feature type="transmembrane region" description="Helical" evidence="4">
    <location>
        <begin position="162"/>
        <end position="181"/>
    </location>
</feature>
<keyword evidence="3 4" id="KW-0472">Membrane</keyword>
<dbReference type="Pfam" id="PF07690">
    <property type="entry name" value="MFS_1"/>
    <property type="match status" value="1"/>
</dbReference>
<evidence type="ECO:0000259" key="5">
    <source>
        <dbReference type="PROSITE" id="PS50850"/>
    </source>
</evidence>
<evidence type="ECO:0000313" key="6">
    <source>
        <dbReference type="EMBL" id="MDG4718151.1"/>
    </source>
</evidence>
<evidence type="ECO:0000256" key="3">
    <source>
        <dbReference type="ARBA" id="ARBA00023136"/>
    </source>
</evidence>
<organism evidence="6 7">
    <name type="scientific">Thalassospira aquimaris</name>
    <dbReference type="NCBI Taxonomy" id="3037796"/>
    <lineage>
        <taxon>Bacteria</taxon>
        <taxon>Pseudomonadati</taxon>
        <taxon>Pseudomonadota</taxon>
        <taxon>Alphaproteobacteria</taxon>
        <taxon>Rhodospirillales</taxon>
        <taxon>Thalassospiraceae</taxon>
        <taxon>Thalassospira</taxon>
    </lineage>
</organism>
<feature type="transmembrane region" description="Helical" evidence="4">
    <location>
        <begin position="309"/>
        <end position="328"/>
    </location>
</feature>
<keyword evidence="7" id="KW-1185">Reference proteome</keyword>
<feature type="transmembrane region" description="Helical" evidence="4">
    <location>
        <begin position="130"/>
        <end position="150"/>
    </location>
</feature>
<dbReference type="PANTHER" id="PTHR11360:SF284">
    <property type="entry name" value="EG:103B4.3 PROTEIN-RELATED"/>
    <property type="match status" value="1"/>
</dbReference>
<dbReference type="PROSITE" id="PS50850">
    <property type="entry name" value="MFS"/>
    <property type="match status" value="1"/>
</dbReference>
<feature type="transmembrane region" description="Helical" evidence="4">
    <location>
        <begin position="364"/>
        <end position="387"/>
    </location>
</feature>